<comment type="caution">
    <text evidence="2">The sequence shown here is derived from an EMBL/GenBank/DDBJ whole genome shotgun (WGS) entry which is preliminary data.</text>
</comment>
<gene>
    <name evidence="2" type="ORF">RhiirA4_514196</name>
</gene>
<dbReference type="Gene3D" id="1.10.150.50">
    <property type="entry name" value="Transcription Factor, Ets-1"/>
    <property type="match status" value="1"/>
</dbReference>
<organism evidence="2 3">
    <name type="scientific">Rhizophagus irregularis</name>
    <dbReference type="NCBI Taxonomy" id="588596"/>
    <lineage>
        <taxon>Eukaryota</taxon>
        <taxon>Fungi</taxon>
        <taxon>Fungi incertae sedis</taxon>
        <taxon>Mucoromycota</taxon>
        <taxon>Glomeromycotina</taxon>
        <taxon>Glomeromycetes</taxon>
        <taxon>Glomerales</taxon>
        <taxon>Glomeraceae</taxon>
        <taxon>Rhizophagus</taxon>
    </lineage>
</organism>
<dbReference type="Proteomes" id="UP000234323">
    <property type="component" value="Unassembled WGS sequence"/>
</dbReference>
<proteinExistence type="predicted"/>
<dbReference type="AlphaFoldDB" id="A0A2I1HJH8"/>
<feature type="domain" description="NYN" evidence="1">
    <location>
        <begin position="147"/>
        <end position="278"/>
    </location>
</feature>
<keyword evidence="3" id="KW-1185">Reference proteome</keyword>
<sequence length="403" mass="46115">MSELSDLIPANRFETFDIGYVRKFLKLNNYRFFLSEDEIRKFSENFVNGKVFLAYTKEKLVQDGIRRGPADHIAEYIARVNNQRQPVATTAVARSPKPPNDSVSILQPVATTAVARFPKPPNDSVSILQPVATTAVARSPKPPNDSVSIFIDNSNLFIEGSKVIGYLERVNVSDHRIDVYIDHGLIVKTILKGRNLNRVFIVGSVPPVNDSLWARAKEHGYGVETYLRNASNKEKKVDGTLITELARSVFRGSPSTISLVAGDGDYCYIIRVAREENWKAETWFWHGFPDRGDYPFTTPMSKELKNLSLYNPLENYYKKFTYITGPDLTNKKHILEISGSIIKNWRYRNEKLMECFCTLELFGRWHWVDDEGAHLYFKNKGQLENAKTLFEQKYKGLWVAEVV</sequence>
<name>A0A2I1HJH8_9GLOM</name>
<dbReference type="Gene3D" id="3.40.50.1010">
    <property type="entry name" value="5'-nuclease"/>
    <property type="match status" value="1"/>
</dbReference>
<dbReference type="VEuPathDB" id="FungiDB:FUN_013751"/>
<evidence type="ECO:0000313" key="3">
    <source>
        <dbReference type="Proteomes" id="UP000234323"/>
    </source>
</evidence>
<reference evidence="2 3" key="1">
    <citation type="submission" date="2015-10" db="EMBL/GenBank/DDBJ databases">
        <title>Genome analyses suggest a sexual origin of heterokaryosis in a supposedly ancient asexual fungus.</title>
        <authorList>
            <person name="Ropars J."/>
            <person name="Sedzielewska K."/>
            <person name="Noel J."/>
            <person name="Charron P."/>
            <person name="Farinelli L."/>
            <person name="Marton T."/>
            <person name="Kruger M."/>
            <person name="Pelin A."/>
            <person name="Brachmann A."/>
            <person name="Corradi N."/>
        </authorList>
    </citation>
    <scope>NUCLEOTIDE SEQUENCE [LARGE SCALE GENOMIC DNA]</scope>
    <source>
        <strain evidence="2 3">A4</strain>
    </source>
</reference>
<dbReference type="InterPro" id="IPR021139">
    <property type="entry name" value="NYN"/>
</dbReference>
<dbReference type="VEuPathDB" id="FungiDB:RhiirFUN_012136"/>
<evidence type="ECO:0000259" key="1">
    <source>
        <dbReference type="Pfam" id="PF01936"/>
    </source>
</evidence>
<dbReference type="VEuPathDB" id="FungiDB:RhiirA1_529567"/>
<protein>
    <recommendedName>
        <fullName evidence="1">NYN domain-containing protein</fullName>
    </recommendedName>
</protein>
<dbReference type="EMBL" id="LLXI01003329">
    <property type="protein sequence ID" value="PKY59038.1"/>
    <property type="molecule type" value="Genomic_DNA"/>
</dbReference>
<dbReference type="OrthoDB" id="2311180at2759"/>
<accession>A0A2I1HJH8</accession>
<dbReference type="InterPro" id="IPR013761">
    <property type="entry name" value="SAM/pointed_sf"/>
</dbReference>
<dbReference type="GO" id="GO:0004540">
    <property type="term" value="F:RNA nuclease activity"/>
    <property type="evidence" value="ECO:0007669"/>
    <property type="project" value="InterPro"/>
</dbReference>
<evidence type="ECO:0000313" key="2">
    <source>
        <dbReference type="EMBL" id="PKY59038.1"/>
    </source>
</evidence>
<dbReference type="Pfam" id="PF01936">
    <property type="entry name" value="NYN"/>
    <property type="match status" value="1"/>
</dbReference>